<organism evidence="2 3">
    <name type="scientific">Alcaligenes xylosoxydans xylosoxydans</name>
    <name type="common">Achromobacter xylosoxidans</name>
    <dbReference type="NCBI Taxonomy" id="85698"/>
    <lineage>
        <taxon>Bacteria</taxon>
        <taxon>Pseudomonadati</taxon>
        <taxon>Pseudomonadota</taxon>
        <taxon>Betaproteobacteria</taxon>
        <taxon>Burkholderiales</taxon>
        <taxon>Alcaligenaceae</taxon>
        <taxon>Achromobacter</taxon>
    </lineage>
</organism>
<accession>A0A9X3R635</accession>
<evidence type="ECO:0000313" key="3">
    <source>
        <dbReference type="Proteomes" id="UP001141992"/>
    </source>
</evidence>
<dbReference type="Pfam" id="PF05016">
    <property type="entry name" value="ParE_toxin"/>
    <property type="match status" value="1"/>
</dbReference>
<protein>
    <submittedName>
        <fullName evidence="2">Type II toxin-antitoxin system RelE/ParE family toxin</fullName>
    </submittedName>
</protein>
<dbReference type="AlphaFoldDB" id="A0A9X3R635"/>
<comment type="caution">
    <text evidence="2">The sequence shown here is derived from an EMBL/GenBank/DDBJ whole genome shotgun (WGS) entry which is preliminary data.</text>
</comment>
<evidence type="ECO:0000256" key="1">
    <source>
        <dbReference type="ARBA" id="ARBA00022649"/>
    </source>
</evidence>
<reference evidence="2" key="1">
    <citation type="submission" date="2022-12" db="EMBL/GenBank/DDBJ databases">
        <authorList>
            <person name="Voronina O.L."/>
            <person name="Kunda M.S."/>
            <person name="Ryzhova N."/>
            <person name="Aksenova E.I."/>
        </authorList>
    </citation>
    <scope>NUCLEOTIDE SEQUENCE</scope>
    <source>
        <strain evidence="2">SCCH136:Ach223948</strain>
    </source>
</reference>
<dbReference type="InterPro" id="IPR035093">
    <property type="entry name" value="RelE/ParE_toxin_dom_sf"/>
</dbReference>
<gene>
    <name evidence="2" type="ORF">O9570_15135</name>
</gene>
<dbReference type="InterPro" id="IPR007712">
    <property type="entry name" value="RelE/ParE_toxin"/>
</dbReference>
<keyword evidence="1" id="KW-1277">Toxin-antitoxin system</keyword>
<dbReference type="Gene3D" id="3.30.2310.20">
    <property type="entry name" value="RelE-like"/>
    <property type="match status" value="1"/>
</dbReference>
<dbReference type="RefSeq" id="WP_082385360.1">
    <property type="nucleotide sequence ID" value="NZ_CYSZ01000004.1"/>
</dbReference>
<evidence type="ECO:0000313" key="2">
    <source>
        <dbReference type="EMBL" id="MCZ8402785.1"/>
    </source>
</evidence>
<dbReference type="EMBL" id="JAPZVI010000010">
    <property type="protein sequence ID" value="MCZ8402785.1"/>
    <property type="molecule type" value="Genomic_DNA"/>
</dbReference>
<dbReference type="Proteomes" id="UP001141992">
    <property type="component" value="Unassembled WGS sequence"/>
</dbReference>
<name>A0A9X3R635_ALCXX</name>
<sequence>MNHRVLLLDGAEEDLREIRRYVRRHFSQKTWLAAYAKIKRAIHNLEQFPQSGHTPAELPATHFLEIIAAKNRVIYEVIGTTVYVHLICDHRQDFKSRLARRPLRPIARRQT</sequence>
<proteinExistence type="predicted"/>